<keyword evidence="3" id="KW-0411">Iron-sulfur</keyword>
<evidence type="ECO:0008006" key="5">
    <source>
        <dbReference type="Google" id="ProtNLM"/>
    </source>
</evidence>
<dbReference type="PANTHER" id="PTHR43578">
    <property type="entry name" value="NADH-QUINONE OXIDOREDUCTASE SUBUNIT F"/>
    <property type="match status" value="1"/>
</dbReference>
<dbReference type="Gene3D" id="6.10.250.1450">
    <property type="match status" value="1"/>
</dbReference>
<reference evidence="4" key="1">
    <citation type="submission" date="2019-08" db="EMBL/GenBank/DDBJ databases">
        <authorList>
            <person name="Kucharzyk K."/>
            <person name="Murdoch R.W."/>
            <person name="Higgins S."/>
            <person name="Loffler F."/>
        </authorList>
    </citation>
    <scope>NUCLEOTIDE SEQUENCE</scope>
</reference>
<comment type="caution">
    <text evidence="4">The sequence shown here is derived from an EMBL/GenBank/DDBJ whole genome shotgun (WGS) entry which is preliminary data.</text>
</comment>
<dbReference type="InterPro" id="IPR037225">
    <property type="entry name" value="Nuo51_FMN-bd_sf"/>
</dbReference>
<evidence type="ECO:0000256" key="3">
    <source>
        <dbReference type="ARBA" id="ARBA00023014"/>
    </source>
</evidence>
<accession>A0A645EAU3</accession>
<evidence type="ECO:0000256" key="1">
    <source>
        <dbReference type="ARBA" id="ARBA00022723"/>
    </source>
</evidence>
<organism evidence="4">
    <name type="scientific">bioreactor metagenome</name>
    <dbReference type="NCBI Taxonomy" id="1076179"/>
    <lineage>
        <taxon>unclassified sequences</taxon>
        <taxon>metagenomes</taxon>
        <taxon>ecological metagenomes</taxon>
    </lineage>
</organism>
<dbReference type="GO" id="GO:0046872">
    <property type="term" value="F:metal ion binding"/>
    <property type="evidence" value="ECO:0007669"/>
    <property type="project" value="UniProtKB-KW"/>
</dbReference>
<protein>
    <recommendedName>
        <fullName evidence="5">NADP-reducing hydrogenase subunit HndC</fullName>
    </recommendedName>
</protein>
<proteinExistence type="predicted"/>
<dbReference type="AlphaFoldDB" id="A0A645EAU3"/>
<evidence type="ECO:0000256" key="2">
    <source>
        <dbReference type="ARBA" id="ARBA00023004"/>
    </source>
</evidence>
<gene>
    <name evidence="4" type="ORF">SDC9_144929</name>
</gene>
<keyword evidence="1" id="KW-0479">Metal-binding</keyword>
<dbReference type="GO" id="GO:0051536">
    <property type="term" value="F:iron-sulfur cluster binding"/>
    <property type="evidence" value="ECO:0007669"/>
    <property type="project" value="UniProtKB-KW"/>
</dbReference>
<dbReference type="PANTHER" id="PTHR43578:SF3">
    <property type="entry name" value="NADH-QUINONE OXIDOREDUCTASE SUBUNIT F"/>
    <property type="match status" value="1"/>
</dbReference>
<name>A0A645EAU3_9ZZZZ</name>
<keyword evidence="2" id="KW-0408">Iron</keyword>
<dbReference type="SUPFAM" id="SSF142019">
    <property type="entry name" value="Nqo1 FMN-binding domain-like"/>
    <property type="match status" value="1"/>
</dbReference>
<evidence type="ECO:0000313" key="4">
    <source>
        <dbReference type="EMBL" id="MPM97752.1"/>
    </source>
</evidence>
<dbReference type="EMBL" id="VSSQ01043978">
    <property type="protein sequence ID" value="MPM97752.1"/>
    <property type="molecule type" value="Genomic_DNA"/>
</dbReference>
<sequence length="92" mass="9703">MPYKTKAMSGNDGKPAEIPSAENIPFLAKQKKLVLGKMTSMSPLELEDHIAHGGYSALIKALESMTPEEVCNEVKASGLRGRGGGGFPTGTK</sequence>